<keyword evidence="2" id="KW-1185">Reference proteome</keyword>
<protein>
    <submittedName>
        <fullName evidence="1">Uncharacterized protein</fullName>
    </submittedName>
</protein>
<proteinExistence type="predicted"/>
<dbReference type="AlphaFoldDB" id="A0AAD7I4E3"/>
<accession>A0AAD7I4E3</accession>
<organism evidence="1 2">
    <name type="scientific">Mycena metata</name>
    <dbReference type="NCBI Taxonomy" id="1033252"/>
    <lineage>
        <taxon>Eukaryota</taxon>
        <taxon>Fungi</taxon>
        <taxon>Dikarya</taxon>
        <taxon>Basidiomycota</taxon>
        <taxon>Agaricomycotina</taxon>
        <taxon>Agaricomycetes</taxon>
        <taxon>Agaricomycetidae</taxon>
        <taxon>Agaricales</taxon>
        <taxon>Marasmiineae</taxon>
        <taxon>Mycenaceae</taxon>
        <taxon>Mycena</taxon>
    </lineage>
</organism>
<reference evidence="1" key="1">
    <citation type="submission" date="2023-03" db="EMBL/GenBank/DDBJ databases">
        <title>Massive genome expansion in bonnet fungi (Mycena s.s.) driven by repeated elements and novel gene families across ecological guilds.</title>
        <authorList>
            <consortium name="Lawrence Berkeley National Laboratory"/>
            <person name="Harder C.B."/>
            <person name="Miyauchi S."/>
            <person name="Viragh M."/>
            <person name="Kuo A."/>
            <person name="Thoen E."/>
            <person name="Andreopoulos B."/>
            <person name="Lu D."/>
            <person name="Skrede I."/>
            <person name="Drula E."/>
            <person name="Henrissat B."/>
            <person name="Morin E."/>
            <person name="Kohler A."/>
            <person name="Barry K."/>
            <person name="LaButti K."/>
            <person name="Morin E."/>
            <person name="Salamov A."/>
            <person name="Lipzen A."/>
            <person name="Mereny Z."/>
            <person name="Hegedus B."/>
            <person name="Baldrian P."/>
            <person name="Stursova M."/>
            <person name="Weitz H."/>
            <person name="Taylor A."/>
            <person name="Grigoriev I.V."/>
            <person name="Nagy L.G."/>
            <person name="Martin F."/>
            <person name="Kauserud H."/>
        </authorList>
    </citation>
    <scope>NUCLEOTIDE SEQUENCE</scope>
    <source>
        <strain evidence="1">CBHHK182m</strain>
    </source>
</reference>
<evidence type="ECO:0000313" key="1">
    <source>
        <dbReference type="EMBL" id="KAJ7734857.1"/>
    </source>
</evidence>
<comment type="caution">
    <text evidence="1">The sequence shown here is derived from an EMBL/GenBank/DDBJ whole genome shotgun (WGS) entry which is preliminary data.</text>
</comment>
<evidence type="ECO:0000313" key="2">
    <source>
        <dbReference type="Proteomes" id="UP001215598"/>
    </source>
</evidence>
<sequence>MCASRREAEEKLQKGERYVDVDYALAYHKILYRLDGVAFDNFHILNNIFAHYRLHVPSICLHRDCACQVMWIHREECDGCADCTFKTDGEGAEKNWAVVKHTDGEPIETAWANINPQWKSLQFVDLDAVRTKL</sequence>
<dbReference type="EMBL" id="JARKIB010000130">
    <property type="protein sequence ID" value="KAJ7734857.1"/>
    <property type="molecule type" value="Genomic_DNA"/>
</dbReference>
<dbReference type="Proteomes" id="UP001215598">
    <property type="component" value="Unassembled WGS sequence"/>
</dbReference>
<name>A0AAD7I4E3_9AGAR</name>
<gene>
    <name evidence="1" type="ORF">B0H16DRAFT_1467407</name>
</gene>